<dbReference type="OrthoDB" id="9791546at2"/>
<dbReference type="SMART" id="SM00382">
    <property type="entry name" value="AAA"/>
    <property type="match status" value="1"/>
</dbReference>
<evidence type="ECO:0000256" key="2">
    <source>
        <dbReference type="ARBA" id="ARBA00022448"/>
    </source>
</evidence>
<feature type="domain" description="ABC transporter" evidence="5">
    <location>
        <begin position="7"/>
        <end position="246"/>
    </location>
</feature>
<keyword evidence="3" id="KW-0547">Nucleotide-binding</keyword>
<sequence length="254" mass="27803">MEMKKMLTGINITKHYGNGDDKRRVLDGVSIDIDKGEFVSVMGPSGSGKSTLMFALSGMERFDAGRVTFAGRDLETLAENELADLRRTGMGFVFQQPTLMKNLNILDNIILPSMRDNRRNAAGITEKARQLMQKVGIAELAKRDITQASGGQLQRAGICRALMSSPGIIFADEPTGALNQAAAQDIMNLLSGINEEGTAVMLVTHDATIAARTERIMFMCDGRIVSEMRLPKYSGKDIDGRMNKITVKMREIGI</sequence>
<keyword evidence="4 6" id="KW-0067">ATP-binding</keyword>
<dbReference type="Gene3D" id="3.40.50.300">
    <property type="entry name" value="P-loop containing nucleotide triphosphate hydrolases"/>
    <property type="match status" value="1"/>
</dbReference>
<dbReference type="AlphaFoldDB" id="A0A089L928"/>
<dbReference type="Proteomes" id="UP000029518">
    <property type="component" value="Chromosome"/>
</dbReference>
<dbReference type="EMBL" id="CP009285">
    <property type="protein sequence ID" value="AIQ57961.1"/>
    <property type="molecule type" value="Genomic_DNA"/>
</dbReference>
<reference evidence="6" key="1">
    <citation type="submission" date="2014-08" db="EMBL/GenBank/DDBJ databases">
        <title>Comparative genomics of the Paenibacillus odorifer group.</title>
        <authorList>
            <person name="den Bakker H.C."/>
            <person name="Tsai Y.-C.Y.-C."/>
            <person name="Martin N."/>
            <person name="Korlach J."/>
            <person name="Wiedmann M."/>
        </authorList>
    </citation>
    <scope>NUCLEOTIDE SEQUENCE [LARGE SCALE GENOMIC DNA]</scope>
    <source>
        <strain evidence="6">DSM 13188</strain>
    </source>
</reference>
<dbReference type="InterPro" id="IPR003439">
    <property type="entry name" value="ABC_transporter-like_ATP-bd"/>
</dbReference>
<proteinExistence type="inferred from homology"/>
<dbReference type="PANTHER" id="PTHR42798:SF7">
    <property type="entry name" value="ALPHA-D-RIBOSE 1-METHYLPHOSPHONATE 5-TRIPHOSPHATE SYNTHASE SUBUNIT PHNL"/>
    <property type="match status" value="1"/>
</dbReference>
<dbReference type="PROSITE" id="PS50893">
    <property type="entry name" value="ABC_TRANSPORTER_2"/>
    <property type="match status" value="1"/>
</dbReference>
<evidence type="ECO:0000259" key="5">
    <source>
        <dbReference type="PROSITE" id="PS50893"/>
    </source>
</evidence>
<keyword evidence="7" id="KW-1185">Reference proteome</keyword>
<evidence type="ECO:0000256" key="4">
    <source>
        <dbReference type="ARBA" id="ARBA00022840"/>
    </source>
</evidence>
<evidence type="ECO:0000256" key="1">
    <source>
        <dbReference type="ARBA" id="ARBA00005417"/>
    </source>
</evidence>
<dbReference type="SUPFAM" id="SSF52540">
    <property type="entry name" value="P-loop containing nucleoside triphosphate hydrolases"/>
    <property type="match status" value="1"/>
</dbReference>
<protein>
    <submittedName>
        <fullName evidence="6">ABC transporter ATP-binding protein</fullName>
    </submittedName>
</protein>
<dbReference type="GO" id="GO:0016887">
    <property type="term" value="F:ATP hydrolysis activity"/>
    <property type="evidence" value="ECO:0007669"/>
    <property type="project" value="InterPro"/>
</dbReference>
<dbReference type="InterPro" id="IPR003593">
    <property type="entry name" value="AAA+_ATPase"/>
</dbReference>
<comment type="similarity">
    <text evidence="1">Belongs to the ABC transporter superfamily.</text>
</comment>
<organism evidence="6 7">
    <name type="scientific">Paenibacillus borealis</name>
    <dbReference type="NCBI Taxonomy" id="160799"/>
    <lineage>
        <taxon>Bacteria</taxon>
        <taxon>Bacillati</taxon>
        <taxon>Bacillota</taxon>
        <taxon>Bacilli</taxon>
        <taxon>Bacillales</taxon>
        <taxon>Paenibacillaceae</taxon>
        <taxon>Paenibacillus</taxon>
    </lineage>
</organism>
<dbReference type="PANTHER" id="PTHR42798">
    <property type="entry name" value="LIPOPROTEIN-RELEASING SYSTEM ATP-BINDING PROTEIN LOLD"/>
    <property type="match status" value="1"/>
</dbReference>
<evidence type="ECO:0000313" key="7">
    <source>
        <dbReference type="Proteomes" id="UP000029518"/>
    </source>
</evidence>
<dbReference type="CDD" id="cd03255">
    <property type="entry name" value="ABC_MJ0796_LolCDE_FtsE"/>
    <property type="match status" value="1"/>
</dbReference>
<name>A0A089L928_PAEBO</name>
<gene>
    <name evidence="6" type="ORF">PBOR_14255</name>
</gene>
<dbReference type="HOGENOM" id="CLU_000604_1_22_9"/>
<dbReference type="Pfam" id="PF00005">
    <property type="entry name" value="ABC_tran"/>
    <property type="match status" value="1"/>
</dbReference>
<dbReference type="InterPro" id="IPR027417">
    <property type="entry name" value="P-loop_NTPase"/>
</dbReference>
<dbReference type="KEGG" id="pbd:PBOR_14255"/>
<dbReference type="InterPro" id="IPR017911">
    <property type="entry name" value="MacB-like_ATP-bd"/>
</dbReference>
<evidence type="ECO:0000313" key="6">
    <source>
        <dbReference type="EMBL" id="AIQ57961.1"/>
    </source>
</evidence>
<keyword evidence="2" id="KW-0813">Transport</keyword>
<evidence type="ECO:0000256" key="3">
    <source>
        <dbReference type="ARBA" id="ARBA00022741"/>
    </source>
</evidence>
<accession>A0A089L928</accession>
<dbReference type="GO" id="GO:0005524">
    <property type="term" value="F:ATP binding"/>
    <property type="evidence" value="ECO:0007669"/>
    <property type="project" value="UniProtKB-KW"/>
</dbReference>